<dbReference type="Gene3D" id="3.30.160.360">
    <property type="match status" value="1"/>
</dbReference>
<feature type="compositionally biased region" description="Polar residues" evidence="5">
    <location>
        <begin position="965"/>
        <end position="974"/>
    </location>
</feature>
<dbReference type="InterPro" id="IPR003347">
    <property type="entry name" value="JmjC_dom"/>
</dbReference>
<dbReference type="InterPro" id="IPR003889">
    <property type="entry name" value="FYrich_C"/>
</dbReference>
<dbReference type="PROSITE" id="PS51542">
    <property type="entry name" value="FYRN"/>
    <property type="match status" value="1"/>
</dbReference>
<feature type="compositionally biased region" description="Low complexity" evidence="5">
    <location>
        <begin position="913"/>
        <end position="923"/>
    </location>
</feature>
<proteinExistence type="predicted"/>
<dbReference type="PROSITE" id="PS51183">
    <property type="entry name" value="JMJN"/>
    <property type="match status" value="1"/>
</dbReference>
<dbReference type="Pfam" id="PF02928">
    <property type="entry name" value="zf-C5HC2"/>
    <property type="match status" value="1"/>
</dbReference>
<dbReference type="Pfam" id="PF05964">
    <property type="entry name" value="FYRN"/>
    <property type="match status" value="1"/>
</dbReference>
<dbReference type="InterPro" id="IPR004198">
    <property type="entry name" value="Znf_C5HC2"/>
</dbReference>
<feature type="domain" description="JmjN" evidence="6">
    <location>
        <begin position="136"/>
        <end position="177"/>
    </location>
</feature>
<dbReference type="Gene3D" id="2.60.120.650">
    <property type="entry name" value="Cupin"/>
    <property type="match status" value="1"/>
</dbReference>
<name>A0ABR2N0Q3_9ASPA</name>
<dbReference type="SMART" id="SM00542">
    <property type="entry name" value="FYRC"/>
    <property type="match status" value="1"/>
</dbReference>
<accession>A0ABR2N0Q3</accession>
<protein>
    <submittedName>
        <fullName evidence="8">Lysine-specific demethylase JMJ14</fullName>
    </submittedName>
</protein>
<dbReference type="InterPro" id="IPR003888">
    <property type="entry name" value="FYrich_N"/>
</dbReference>
<evidence type="ECO:0000256" key="3">
    <source>
        <dbReference type="ARBA" id="ARBA00023004"/>
    </source>
</evidence>
<comment type="subcellular location">
    <subcellularLocation>
        <location evidence="1">Nucleus</location>
    </subcellularLocation>
</comment>
<dbReference type="EMBL" id="JBBWWR010000003">
    <property type="protein sequence ID" value="KAK8969712.1"/>
    <property type="molecule type" value="Genomic_DNA"/>
</dbReference>
<dbReference type="PANTHER" id="PTHR10694">
    <property type="entry name" value="LYSINE-SPECIFIC DEMETHYLASE"/>
    <property type="match status" value="1"/>
</dbReference>
<organism evidence="8 9">
    <name type="scientific">Platanthera guangdongensis</name>
    <dbReference type="NCBI Taxonomy" id="2320717"/>
    <lineage>
        <taxon>Eukaryota</taxon>
        <taxon>Viridiplantae</taxon>
        <taxon>Streptophyta</taxon>
        <taxon>Embryophyta</taxon>
        <taxon>Tracheophyta</taxon>
        <taxon>Spermatophyta</taxon>
        <taxon>Magnoliopsida</taxon>
        <taxon>Liliopsida</taxon>
        <taxon>Asparagales</taxon>
        <taxon>Orchidaceae</taxon>
        <taxon>Orchidoideae</taxon>
        <taxon>Orchideae</taxon>
        <taxon>Orchidinae</taxon>
        <taxon>Platanthera</taxon>
    </lineage>
</organism>
<evidence type="ECO:0000313" key="8">
    <source>
        <dbReference type="EMBL" id="KAK8969712.1"/>
    </source>
</evidence>
<feature type="compositionally biased region" description="Acidic residues" evidence="5">
    <location>
        <begin position="83"/>
        <end position="93"/>
    </location>
</feature>
<feature type="compositionally biased region" description="Polar residues" evidence="5">
    <location>
        <begin position="985"/>
        <end position="998"/>
    </location>
</feature>
<sequence length="1252" mass="139647">MLPGCIMAPIMDVTDGISPVPPGFVSLKSFTLQRVQDSSLASTPASDQKKSKIGDESSLAAAMKLRKSLRHRPWVNYSQPDNSSDEEGSELSDQDGPSVPSLPKGVIRGCAECENCQKVIARWHPEGSCMPKLDEAPVFYPSEEDFKDTIKYIGSIRPIAEPYGICRVVPPPSWKPSCPLKEQHIWEGSTFTTRVQRVDKLQNRDTTKKLSTSHSMKKRRRLEKMKDACRENNLDIPEIIETESYSQRFGFAQGPDFSLESFQKYADHFKEQYFCNIMNANLKSEGWEPSIENIEGEYWRIVECPTEEIEVLYGADLETGVFGSGFPKAASSPLDSNSVDWAKSSWNLNNVPRLPGSVLAFESGEISGVLVPWLYAGMCFSSFCWHVEDHHLYSVNYLHWGAPKIWYGVPGREALNLEAAMKKHLADLFEEQPNLLHNLVTQFSPSILKSESVPVYRCIQQPGEFVLTFPRAYHSGFNCGFNCAEAVNIAPVDWLPHGQNAVELYREQMRKITISHDKLLLGAAREAVRALWNALFLKKDTPENRVWKDTSGPDGILVKSLKARVELEKLRREYLCSSQVRKMESSFDTESERECVLCHYDLHLSAAGCRCSPDKFSCLIHAKHLCTCEWKNRFFLFRYEISELNTLSDAVGGKLSAVHKWGLHDLNLSLSSCINKDKSASQARSSGQARSDGKVIDKVSMSRNFSVSSKSTSSIQDAKAPVPQDSVPVSKTSTKMSTLSSGAKEQGLQEDNILKVKHAQNLKPTEVGFSSYDRSSEELIKTTQTMSSAEKLRNYISCSTSEPEVKLQSSLNSGVPSEGNNLSVSENDQFLSGAGTLKEQILLQNLSEDKPRDGEDAKKVLNKFQNKQVPVSPKKCSTVVEHQIDDKQGGLKNIVNYVRTSSSERKEQGKGESSGNNSSNNCSPVVLIPQGASNHSKGVNASRHVLEAEEVDELGTKTARRDQKQQCSGSSNSDESNKAGKANESESSMNMKDNGESAETCSSLSYKQNYMHKGPRMAKVVRRINSKVELLECGSVFSGRLWCTSRTIFPKGYKSRVRYWSILNPTQMCYYVSEVLDAGLLQPLFMIKLEQSPCEVFFHVCATKCWNLVRERVNNEIRRMHSLGRVNLPSLQPPGSVDGLEMFGFTSPTIIQAIEAIDKGRVCSEYWNSRPKILNPSDCGDQSAASINVGNKVLIQSASEGADAKLKDLLKKATSDEMHALYMVLSSDQSGTIREFLDLIKEENHGRLRFDL</sequence>
<evidence type="ECO:0000259" key="7">
    <source>
        <dbReference type="PROSITE" id="PS51184"/>
    </source>
</evidence>
<reference evidence="8 9" key="1">
    <citation type="journal article" date="2022" name="Nat. Plants">
        <title>Genomes of leafy and leafless Platanthera orchids illuminate the evolution of mycoheterotrophy.</title>
        <authorList>
            <person name="Li M.H."/>
            <person name="Liu K.W."/>
            <person name="Li Z."/>
            <person name="Lu H.C."/>
            <person name="Ye Q.L."/>
            <person name="Zhang D."/>
            <person name="Wang J.Y."/>
            <person name="Li Y.F."/>
            <person name="Zhong Z.M."/>
            <person name="Liu X."/>
            <person name="Yu X."/>
            <person name="Liu D.K."/>
            <person name="Tu X.D."/>
            <person name="Liu B."/>
            <person name="Hao Y."/>
            <person name="Liao X.Y."/>
            <person name="Jiang Y.T."/>
            <person name="Sun W.H."/>
            <person name="Chen J."/>
            <person name="Chen Y.Q."/>
            <person name="Ai Y."/>
            <person name="Zhai J.W."/>
            <person name="Wu S.S."/>
            <person name="Zhou Z."/>
            <person name="Hsiao Y.Y."/>
            <person name="Wu W.L."/>
            <person name="Chen Y.Y."/>
            <person name="Lin Y.F."/>
            <person name="Hsu J.L."/>
            <person name="Li C.Y."/>
            <person name="Wang Z.W."/>
            <person name="Zhao X."/>
            <person name="Zhong W.Y."/>
            <person name="Ma X.K."/>
            <person name="Ma L."/>
            <person name="Huang J."/>
            <person name="Chen G.Z."/>
            <person name="Huang M.Z."/>
            <person name="Huang L."/>
            <person name="Peng D.H."/>
            <person name="Luo Y.B."/>
            <person name="Zou S.Q."/>
            <person name="Chen S.P."/>
            <person name="Lan S."/>
            <person name="Tsai W.C."/>
            <person name="Van de Peer Y."/>
            <person name="Liu Z.J."/>
        </authorList>
    </citation>
    <scope>NUCLEOTIDE SEQUENCE [LARGE SCALE GENOMIC DNA]</scope>
    <source>
        <strain evidence="8">Lor288</strain>
    </source>
</reference>
<evidence type="ECO:0000256" key="1">
    <source>
        <dbReference type="ARBA" id="ARBA00004123"/>
    </source>
</evidence>
<feature type="compositionally biased region" description="Basic and acidic residues" evidence="5">
    <location>
        <begin position="975"/>
        <end position="984"/>
    </location>
</feature>
<feature type="compositionally biased region" description="Polar residues" evidence="5">
    <location>
        <begin position="707"/>
        <end position="716"/>
    </location>
</feature>
<dbReference type="InterPro" id="IPR003349">
    <property type="entry name" value="JmjN"/>
</dbReference>
<gene>
    <name evidence="8" type="primary">JMJ14</name>
    <name evidence="8" type="ORF">KSP40_PGU006684</name>
</gene>
<evidence type="ECO:0000256" key="2">
    <source>
        <dbReference type="ARBA" id="ARBA00023002"/>
    </source>
</evidence>
<dbReference type="SMART" id="SM00541">
    <property type="entry name" value="FYRN"/>
    <property type="match status" value="1"/>
</dbReference>
<comment type="caution">
    <text evidence="8">The sequence shown here is derived from an EMBL/GenBank/DDBJ whole genome shotgun (WGS) entry which is preliminary data.</text>
</comment>
<evidence type="ECO:0000259" key="6">
    <source>
        <dbReference type="PROSITE" id="PS51183"/>
    </source>
</evidence>
<dbReference type="SUPFAM" id="SSF51197">
    <property type="entry name" value="Clavaminate synthase-like"/>
    <property type="match status" value="1"/>
</dbReference>
<keyword evidence="9" id="KW-1185">Reference proteome</keyword>
<dbReference type="Pfam" id="PF02375">
    <property type="entry name" value="JmjN"/>
    <property type="match status" value="1"/>
</dbReference>
<evidence type="ECO:0000256" key="4">
    <source>
        <dbReference type="ARBA" id="ARBA00023242"/>
    </source>
</evidence>
<feature type="region of interest" description="Disordered" evidence="5">
    <location>
        <begin position="707"/>
        <end position="749"/>
    </location>
</feature>
<dbReference type="PROSITE" id="PS51543">
    <property type="entry name" value="FYRC"/>
    <property type="match status" value="1"/>
</dbReference>
<dbReference type="Proteomes" id="UP001412067">
    <property type="component" value="Unassembled WGS sequence"/>
</dbReference>
<feature type="region of interest" description="Disordered" evidence="5">
    <location>
        <begin position="899"/>
        <end position="998"/>
    </location>
</feature>
<dbReference type="PANTHER" id="PTHR10694:SF113">
    <property type="entry name" value="PROTEIN JUMONJI"/>
    <property type="match status" value="1"/>
</dbReference>
<feature type="compositionally biased region" description="Low complexity" evidence="5">
    <location>
        <begin position="730"/>
        <end position="741"/>
    </location>
</feature>
<dbReference type="PROSITE" id="PS51184">
    <property type="entry name" value="JMJC"/>
    <property type="match status" value="1"/>
</dbReference>
<keyword evidence="3" id="KW-0408">Iron</keyword>
<dbReference type="Pfam" id="PF02373">
    <property type="entry name" value="JmjC"/>
    <property type="match status" value="1"/>
</dbReference>
<dbReference type="Pfam" id="PF05965">
    <property type="entry name" value="FYRC"/>
    <property type="match status" value="1"/>
</dbReference>
<keyword evidence="4" id="KW-0539">Nucleus</keyword>
<dbReference type="SMART" id="SM00558">
    <property type="entry name" value="JmjC"/>
    <property type="match status" value="1"/>
</dbReference>
<feature type="region of interest" description="Disordered" evidence="5">
    <location>
        <begin position="74"/>
        <end position="103"/>
    </location>
</feature>
<keyword evidence="2" id="KW-0560">Oxidoreductase</keyword>
<dbReference type="SMART" id="SM00545">
    <property type="entry name" value="JmjN"/>
    <property type="match status" value="1"/>
</dbReference>
<feature type="domain" description="JmjC" evidence="7">
    <location>
        <begin position="340"/>
        <end position="506"/>
    </location>
</feature>
<evidence type="ECO:0000313" key="9">
    <source>
        <dbReference type="Proteomes" id="UP001412067"/>
    </source>
</evidence>
<evidence type="ECO:0000256" key="5">
    <source>
        <dbReference type="SAM" id="MobiDB-lite"/>
    </source>
</evidence>